<dbReference type="eggNOG" id="COG2267">
    <property type="taxonomic scope" value="Bacteria"/>
</dbReference>
<dbReference type="KEGG" id="aol:S58_59270"/>
<dbReference type="PANTHER" id="PTHR43798:SF33">
    <property type="entry name" value="HYDROLASE, PUTATIVE (AFU_ORTHOLOGUE AFUA_2G14860)-RELATED"/>
    <property type="match status" value="1"/>
</dbReference>
<sequence>MRAGMSDKPNWSVDGKDWPNRAASRFVEAAGLRWHVQVMGDGPVALLAHGTGAATHSWRDLAPLLATHFTVVAPDLSGHGFTSTPHWQRLSLDGMSRDLAGLCDKLAVKPDIAIGHSAGAAVLTRMTLDGLIAPKLIVSLNGAYLPFGGLAAQFFSPLAKMMALNPLVPRLFSWRGRDPAAVHRLLKGTGSTLDATGERLYRRLVGSPGHVGAALEMMANWDLHPLLRDLPRLETGLLLIAATHDRAIPPDVAQRVRQLVPQAQFELIEGLGHLAHEEQPARIAGMIVAAAERAGVLAVQQEMSI</sequence>
<protein>
    <submittedName>
        <fullName evidence="2">Putative Alpha/beta hydrolase, protoporphyrin IX magnesium chelatase bchO-like</fullName>
    </submittedName>
</protein>
<dbReference type="InterPro" id="IPR017497">
    <property type="entry name" value="BchO"/>
</dbReference>
<dbReference type="PANTHER" id="PTHR43798">
    <property type="entry name" value="MONOACYLGLYCEROL LIPASE"/>
    <property type="match status" value="1"/>
</dbReference>
<dbReference type="GO" id="GO:0047372">
    <property type="term" value="F:monoacylglycerol lipase activity"/>
    <property type="evidence" value="ECO:0007669"/>
    <property type="project" value="TreeGrafter"/>
</dbReference>
<dbReference type="PRINTS" id="PR00111">
    <property type="entry name" value="ABHYDROLASE"/>
</dbReference>
<dbReference type="NCBIfam" id="TIGR03056">
    <property type="entry name" value="bchO_mg_che_rel"/>
    <property type="match status" value="1"/>
</dbReference>
<keyword evidence="3" id="KW-1185">Reference proteome</keyword>
<dbReference type="Pfam" id="PF12697">
    <property type="entry name" value="Abhydrolase_6"/>
    <property type="match status" value="1"/>
</dbReference>
<dbReference type="InterPro" id="IPR050266">
    <property type="entry name" value="AB_hydrolase_sf"/>
</dbReference>
<accession>M4ZDQ9</accession>
<organism evidence="2 3">
    <name type="scientific">Bradyrhizobium oligotrophicum S58</name>
    <dbReference type="NCBI Taxonomy" id="1245469"/>
    <lineage>
        <taxon>Bacteria</taxon>
        <taxon>Pseudomonadati</taxon>
        <taxon>Pseudomonadota</taxon>
        <taxon>Alphaproteobacteria</taxon>
        <taxon>Hyphomicrobiales</taxon>
        <taxon>Nitrobacteraceae</taxon>
        <taxon>Bradyrhizobium</taxon>
    </lineage>
</organism>
<evidence type="ECO:0000313" key="2">
    <source>
        <dbReference type="EMBL" id="BAM91904.1"/>
    </source>
</evidence>
<dbReference type="InterPro" id="IPR000073">
    <property type="entry name" value="AB_hydrolase_1"/>
</dbReference>
<dbReference type="Gene3D" id="3.40.50.1820">
    <property type="entry name" value="alpha/beta hydrolase"/>
    <property type="match status" value="1"/>
</dbReference>
<keyword evidence="2" id="KW-0378">Hydrolase</keyword>
<dbReference type="SUPFAM" id="SSF53474">
    <property type="entry name" value="alpha/beta-Hydrolases"/>
    <property type="match status" value="1"/>
</dbReference>
<evidence type="ECO:0000313" key="3">
    <source>
        <dbReference type="Proteomes" id="UP000011841"/>
    </source>
</evidence>
<proteinExistence type="predicted"/>
<dbReference type="AlphaFoldDB" id="M4ZDQ9"/>
<dbReference type="GO" id="GO:0046464">
    <property type="term" value="P:acylglycerol catabolic process"/>
    <property type="evidence" value="ECO:0007669"/>
    <property type="project" value="TreeGrafter"/>
</dbReference>
<dbReference type="ESTHER" id="9brad-m4zdq9">
    <property type="family name" value="Mg-chelatase_BchO"/>
</dbReference>
<dbReference type="GO" id="GO:0016020">
    <property type="term" value="C:membrane"/>
    <property type="evidence" value="ECO:0007669"/>
    <property type="project" value="TreeGrafter"/>
</dbReference>
<name>M4ZDQ9_9BRAD</name>
<dbReference type="PATRIC" id="fig|1245469.3.peg.6067"/>
<gene>
    <name evidence="2" type="ORF">S58_59270</name>
</gene>
<dbReference type="STRING" id="1245469.S58_59270"/>
<reference evidence="2 3" key="1">
    <citation type="journal article" date="2013" name="Appl. Environ. Microbiol.">
        <title>Genome analysis suggests that the soil oligotrophic bacterium Agromonas oligotrophica (Bradyrhizobium oligotrophicum) is a nitrogen-fixing symbiont of Aeschynomene indica.</title>
        <authorList>
            <person name="Okubo T."/>
            <person name="Fukushima S."/>
            <person name="Itakura M."/>
            <person name="Oshima K."/>
            <person name="Longtonglang A."/>
            <person name="Teaumroong N."/>
            <person name="Mitsui H."/>
            <person name="Hattori M."/>
            <person name="Hattori R."/>
            <person name="Hattori T."/>
            <person name="Minamisawa K."/>
        </authorList>
    </citation>
    <scope>NUCLEOTIDE SEQUENCE [LARGE SCALE GENOMIC DNA]</scope>
    <source>
        <strain evidence="2 3">S58</strain>
    </source>
</reference>
<feature type="domain" description="AB hydrolase-1" evidence="1">
    <location>
        <begin position="46"/>
        <end position="284"/>
    </location>
</feature>
<dbReference type="Proteomes" id="UP000011841">
    <property type="component" value="Chromosome"/>
</dbReference>
<evidence type="ECO:0000259" key="1">
    <source>
        <dbReference type="Pfam" id="PF12697"/>
    </source>
</evidence>
<dbReference type="HOGENOM" id="CLU_020336_13_2_5"/>
<dbReference type="InterPro" id="IPR029058">
    <property type="entry name" value="AB_hydrolase_fold"/>
</dbReference>
<dbReference type="EMBL" id="AP012603">
    <property type="protein sequence ID" value="BAM91904.1"/>
    <property type="molecule type" value="Genomic_DNA"/>
</dbReference>